<evidence type="ECO:0000313" key="4">
    <source>
        <dbReference type="Proteomes" id="UP000767854"/>
    </source>
</evidence>
<keyword evidence="2 3" id="KW-0378">Hydrolase</keyword>
<dbReference type="NCBIfam" id="TIGR00010">
    <property type="entry name" value="YchF/TatD family DNA exonuclease"/>
    <property type="match status" value="1"/>
</dbReference>
<keyword evidence="1" id="KW-0479">Metal-binding</keyword>
<dbReference type="RefSeq" id="WP_204662495.1">
    <property type="nucleotide sequence ID" value="NZ_JAFBDT010000004.1"/>
</dbReference>
<dbReference type="Gene3D" id="3.20.20.140">
    <property type="entry name" value="Metal-dependent hydrolases"/>
    <property type="match status" value="1"/>
</dbReference>
<dbReference type="EMBL" id="JAFBDT010000004">
    <property type="protein sequence ID" value="MBM7561226.1"/>
    <property type="molecule type" value="Genomic_DNA"/>
</dbReference>
<dbReference type="GO" id="GO:0016787">
    <property type="term" value="F:hydrolase activity"/>
    <property type="evidence" value="ECO:0007669"/>
    <property type="project" value="UniProtKB-KW"/>
</dbReference>
<reference evidence="3 4" key="1">
    <citation type="submission" date="2021-01" db="EMBL/GenBank/DDBJ databases">
        <title>Genomic Encyclopedia of Type Strains, Phase IV (KMG-IV): sequencing the most valuable type-strain genomes for metagenomic binning, comparative biology and taxonomic classification.</title>
        <authorList>
            <person name="Goeker M."/>
        </authorList>
    </citation>
    <scope>NUCLEOTIDE SEQUENCE [LARGE SCALE GENOMIC DNA]</scope>
    <source>
        <strain evidence="3 4">DSM 24436</strain>
    </source>
</reference>
<evidence type="ECO:0000256" key="2">
    <source>
        <dbReference type="ARBA" id="ARBA00022801"/>
    </source>
</evidence>
<dbReference type="Pfam" id="PF01026">
    <property type="entry name" value="TatD_DNase"/>
    <property type="match status" value="1"/>
</dbReference>
<dbReference type="InterPro" id="IPR032466">
    <property type="entry name" value="Metal_Hydrolase"/>
</dbReference>
<dbReference type="EC" id="3.1.21.-" evidence="3"/>
<dbReference type="PROSITE" id="PS01137">
    <property type="entry name" value="TATD_1"/>
    <property type="match status" value="1"/>
</dbReference>
<dbReference type="InterPro" id="IPR001130">
    <property type="entry name" value="TatD-like"/>
</dbReference>
<dbReference type="Proteomes" id="UP000767854">
    <property type="component" value="Unassembled WGS sequence"/>
</dbReference>
<dbReference type="InterPro" id="IPR018228">
    <property type="entry name" value="DNase_TatD-rel_CS"/>
</dbReference>
<proteinExistence type="predicted"/>
<dbReference type="PANTHER" id="PTHR46124">
    <property type="entry name" value="D-AMINOACYL-TRNA DEACYLASE"/>
    <property type="match status" value="1"/>
</dbReference>
<evidence type="ECO:0000313" key="3">
    <source>
        <dbReference type="EMBL" id="MBM7561226.1"/>
    </source>
</evidence>
<evidence type="ECO:0000256" key="1">
    <source>
        <dbReference type="ARBA" id="ARBA00022723"/>
    </source>
</evidence>
<name>A0ABS2MP93_9FIRM</name>
<accession>A0ABS2MP93</accession>
<gene>
    <name evidence="3" type="ORF">JOC49_000746</name>
</gene>
<comment type="caution">
    <text evidence="3">The sequence shown here is derived from an EMBL/GenBank/DDBJ whole genome shotgun (WGS) entry which is preliminary data.</text>
</comment>
<dbReference type="PANTHER" id="PTHR46124:SF2">
    <property type="entry name" value="D-AMINOACYL-TRNA DEACYLASE"/>
    <property type="match status" value="1"/>
</dbReference>
<dbReference type="SUPFAM" id="SSF51556">
    <property type="entry name" value="Metallo-dependent hydrolases"/>
    <property type="match status" value="1"/>
</dbReference>
<sequence length="255" mass="28666">MLFDSHAHLDASQFDKDRSQVIERARENGVAFIMNPGADYASSVAALELAKTYDFIYAAVGVHPHDAETVTPDLMKKLEELARHEKVRAIGEIGLDYYRDLSPRSIQKTVFREQIQLAKRLGLPIIIHDRDANQDVLELLKLESAFDTGVLMHCFSGSHELAVQYVKLGAFISIAGPVTFKNARKTVEVVERIGLDRLMIETDAPYLTPEPNRGKRNEPAYVRYTCSKIASILNVSEESVAQKTLENAKRFFSIE</sequence>
<dbReference type="PIRSF" id="PIRSF005902">
    <property type="entry name" value="DNase_TatD"/>
    <property type="match status" value="1"/>
</dbReference>
<protein>
    <submittedName>
        <fullName evidence="3">TatD DNase family protein</fullName>
        <ecNumber evidence="3">3.1.21.-</ecNumber>
    </submittedName>
</protein>
<keyword evidence="4" id="KW-1185">Reference proteome</keyword>
<dbReference type="InterPro" id="IPR015991">
    <property type="entry name" value="TatD/YcfH-like"/>
</dbReference>
<dbReference type="CDD" id="cd01310">
    <property type="entry name" value="TatD_DNAse"/>
    <property type="match status" value="1"/>
</dbReference>
<organism evidence="3 4">
    <name type="scientific">Fusibacter tunisiensis</name>
    <dbReference type="NCBI Taxonomy" id="1008308"/>
    <lineage>
        <taxon>Bacteria</taxon>
        <taxon>Bacillati</taxon>
        <taxon>Bacillota</taxon>
        <taxon>Clostridia</taxon>
        <taxon>Eubacteriales</taxon>
        <taxon>Eubacteriales Family XII. Incertae Sedis</taxon>
        <taxon>Fusibacter</taxon>
    </lineage>
</organism>